<name>A0A170ZAQ4_9BACT</name>
<accession>A0A170ZAQ4</accession>
<evidence type="ECO:0000313" key="2">
    <source>
        <dbReference type="EMBL" id="GAT62473.1"/>
    </source>
</evidence>
<dbReference type="STRING" id="681398.PJIAN_232"/>
<sequence length="49" mass="5498">MNIHIAQLIARKLRRQRAFAKLTKRSSGSKENKEGDATDSKVNDADSKL</sequence>
<reference evidence="3" key="2">
    <citation type="journal article" date="2017" name="Genome Announc.">
        <title>Draft genome sequence of Paludibacter jiangxiensis NM7(T), a propionate-producing fermentative bacterium.</title>
        <authorList>
            <person name="Qiu Y.-L."/>
            <person name="Tourlousse D.M."/>
            <person name="Matsuura N."/>
            <person name="Ohashi A."/>
            <person name="Sekiguchi Y."/>
        </authorList>
    </citation>
    <scope>NUCLEOTIDE SEQUENCE [LARGE SCALE GENOMIC DNA]</scope>
    <source>
        <strain evidence="3">NM7</strain>
    </source>
</reference>
<proteinExistence type="predicted"/>
<evidence type="ECO:0000313" key="3">
    <source>
        <dbReference type="Proteomes" id="UP000076586"/>
    </source>
</evidence>
<feature type="region of interest" description="Disordered" evidence="1">
    <location>
        <begin position="20"/>
        <end position="49"/>
    </location>
</feature>
<comment type="caution">
    <text evidence="2">The sequence shown here is derived from an EMBL/GenBank/DDBJ whole genome shotgun (WGS) entry which is preliminary data.</text>
</comment>
<evidence type="ECO:0000256" key="1">
    <source>
        <dbReference type="SAM" id="MobiDB-lite"/>
    </source>
</evidence>
<dbReference type="AlphaFoldDB" id="A0A170ZAQ4"/>
<keyword evidence="3" id="KW-1185">Reference proteome</keyword>
<organism evidence="2 3">
    <name type="scientific">Paludibacter jiangxiensis</name>
    <dbReference type="NCBI Taxonomy" id="681398"/>
    <lineage>
        <taxon>Bacteria</taxon>
        <taxon>Pseudomonadati</taxon>
        <taxon>Bacteroidota</taxon>
        <taxon>Bacteroidia</taxon>
        <taxon>Bacteroidales</taxon>
        <taxon>Paludibacteraceae</taxon>
        <taxon>Paludibacter</taxon>
    </lineage>
</organism>
<dbReference type="EMBL" id="BDCR01000002">
    <property type="protein sequence ID" value="GAT62473.1"/>
    <property type="molecule type" value="Genomic_DNA"/>
</dbReference>
<dbReference type="Proteomes" id="UP000076586">
    <property type="component" value="Unassembled WGS sequence"/>
</dbReference>
<gene>
    <name evidence="2" type="ORF">PJIAN_232</name>
</gene>
<protein>
    <submittedName>
        <fullName evidence="2">Uncharacterized protein</fullName>
    </submittedName>
</protein>
<feature type="compositionally biased region" description="Basic and acidic residues" evidence="1">
    <location>
        <begin position="28"/>
        <end position="49"/>
    </location>
</feature>
<dbReference type="RefSeq" id="WP_153802487.1">
    <property type="nucleotide sequence ID" value="NZ_BDCR01000002.1"/>
</dbReference>
<reference evidence="3" key="1">
    <citation type="submission" date="2016-04" db="EMBL/GenBank/DDBJ databases">
        <title>Draft genome sequence of Paludibacter jiangxiensis strain NM7.</title>
        <authorList>
            <person name="Qiu Y."/>
            <person name="Matsuura N."/>
            <person name="Ohashi A."/>
            <person name="Tourlousse M.D."/>
            <person name="Sekiguchi Y."/>
        </authorList>
    </citation>
    <scope>NUCLEOTIDE SEQUENCE [LARGE SCALE GENOMIC DNA]</scope>
    <source>
        <strain evidence="3">NM7</strain>
    </source>
</reference>